<dbReference type="GO" id="GO:0016787">
    <property type="term" value="F:hydrolase activity"/>
    <property type="evidence" value="ECO:0007669"/>
    <property type="project" value="UniProtKB-KW"/>
</dbReference>
<evidence type="ECO:0000313" key="5">
    <source>
        <dbReference type="EMBL" id="KAK4542285.1"/>
    </source>
</evidence>
<dbReference type="GO" id="GO:0006281">
    <property type="term" value="P:DNA repair"/>
    <property type="evidence" value="ECO:0007669"/>
    <property type="project" value="TreeGrafter"/>
</dbReference>
<dbReference type="PROSITE" id="PS51194">
    <property type="entry name" value="HELICASE_CTER"/>
    <property type="match status" value="1"/>
</dbReference>
<organism evidence="5 6">
    <name type="scientific">Oleoguttula mirabilis</name>
    <dbReference type="NCBI Taxonomy" id="1507867"/>
    <lineage>
        <taxon>Eukaryota</taxon>
        <taxon>Fungi</taxon>
        <taxon>Dikarya</taxon>
        <taxon>Ascomycota</taxon>
        <taxon>Pezizomycotina</taxon>
        <taxon>Dothideomycetes</taxon>
        <taxon>Dothideomycetidae</taxon>
        <taxon>Mycosphaerellales</taxon>
        <taxon>Teratosphaeriaceae</taxon>
        <taxon>Oleoguttula</taxon>
    </lineage>
</organism>
<dbReference type="InterPro" id="IPR001650">
    <property type="entry name" value="Helicase_C-like"/>
</dbReference>
<dbReference type="AlphaFoldDB" id="A0AAV9JAV5"/>
<evidence type="ECO:0000256" key="1">
    <source>
        <dbReference type="ARBA" id="ARBA00022741"/>
    </source>
</evidence>
<gene>
    <name evidence="5" type="ORF">LTR36_006938</name>
</gene>
<dbReference type="SMART" id="SM00490">
    <property type="entry name" value="HELICc"/>
    <property type="match status" value="1"/>
</dbReference>
<dbReference type="GO" id="GO:0005634">
    <property type="term" value="C:nucleus"/>
    <property type="evidence" value="ECO:0007669"/>
    <property type="project" value="TreeGrafter"/>
</dbReference>
<feature type="domain" description="Helicase C-terminal" evidence="4">
    <location>
        <begin position="60"/>
        <end position="216"/>
    </location>
</feature>
<proteinExistence type="predicted"/>
<dbReference type="GO" id="GO:0005524">
    <property type="term" value="F:ATP binding"/>
    <property type="evidence" value="ECO:0007669"/>
    <property type="project" value="UniProtKB-KW"/>
</dbReference>
<keyword evidence="3" id="KW-0067">ATP-binding</keyword>
<dbReference type="PANTHER" id="PTHR45626">
    <property type="entry name" value="TRANSCRIPTION TERMINATION FACTOR 2-RELATED"/>
    <property type="match status" value="1"/>
</dbReference>
<dbReference type="Proteomes" id="UP001324427">
    <property type="component" value="Unassembled WGS sequence"/>
</dbReference>
<dbReference type="InterPro" id="IPR049730">
    <property type="entry name" value="SNF2/RAD54-like_C"/>
</dbReference>
<accession>A0AAV9JAV5</accession>
<evidence type="ECO:0000256" key="2">
    <source>
        <dbReference type="ARBA" id="ARBA00022801"/>
    </source>
</evidence>
<dbReference type="Pfam" id="PF00271">
    <property type="entry name" value="Helicase_C"/>
    <property type="match status" value="1"/>
</dbReference>
<dbReference type="Gene3D" id="3.40.50.300">
    <property type="entry name" value="P-loop containing nucleotide triphosphate hydrolases"/>
    <property type="match status" value="1"/>
</dbReference>
<dbReference type="InterPro" id="IPR027417">
    <property type="entry name" value="P-loop_NTPase"/>
</dbReference>
<sequence>MLSQIDPSWRQWEKTRKDFFDRIKTEPYGWESDKTIPILVTIRRILDQGALHAKSLPTEAARKEYLARNNIIIFSGYLAALDILDIGIEEEFDIKSLRLDWQMSIEGRKQVCRQFEEDGKDFRSPSTAPDKSRILLATSKTGMEGLNLVHARHVMFVAPGWNPLDEEQAIGRAVTTGQLGQVLVYRFVMKRSIELRVSDVGAVKRDKVASVQDDLKLAAKLPEMEAWGEADLRSVVRLLSSIVTFTTDHSGNSLRRTQGMVDLRRALQEGMDNLVAIDTRHS</sequence>
<dbReference type="EMBL" id="JAVFHQ010000043">
    <property type="protein sequence ID" value="KAK4542285.1"/>
    <property type="molecule type" value="Genomic_DNA"/>
</dbReference>
<dbReference type="CDD" id="cd18793">
    <property type="entry name" value="SF2_C_SNF"/>
    <property type="match status" value="1"/>
</dbReference>
<reference evidence="5 6" key="1">
    <citation type="submission" date="2021-11" db="EMBL/GenBank/DDBJ databases">
        <title>Black yeast isolated from Biological Soil Crust.</title>
        <authorList>
            <person name="Kurbessoian T."/>
        </authorList>
    </citation>
    <scope>NUCLEOTIDE SEQUENCE [LARGE SCALE GENOMIC DNA]</scope>
    <source>
        <strain evidence="5 6">CCFEE 5522</strain>
    </source>
</reference>
<protein>
    <recommendedName>
        <fullName evidence="4">Helicase C-terminal domain-containing protein</fullName>
    </recommendedName>
</protein>
<name>A0AAV9JAV5_9PEZI</name>
<evidence type="ECO:0000259" key="4">
    <source>
        <dbReference type="PROSITE" id="PS51194"/>
    </source>
</evidence>
<dbReference type="InterPro" id="IPR050628">
    <property type="entry name" value="SNF2_RAD54_helicase_TF"/>
</dbReference>
<dbReference type="SUPFAM" id="SSF52540">
    <property type="entry name" value="P-loop containing nucleoside triphosphate hydrolases"/>
    <property type="match status" value="1"/>
</dbReference>
<evidence type="ECO:0000256" key="3">
    <source>
        <dbReference type="ARBA" id="ARBA00022840"/>
    </source>
</evidence>
<keyword evidence="6" id="KW-1185">Reference proteome</keyword>
<evidence type="ECO:0000313" key="6">
    <source>
        <dbReference type="Proteomes" id="UP001324427"/>
    </source>
</evidence>
<keyword evidence="1" id="KW-0547">Nucleotide-binding</keyword>
<keyword evidence="2" id="KW-0378">Hydrolase</keyword>
<dbReference type="GO" id="GO:0008094">
    <property type="term" value="F:ATP-dependent activity, acting on DNA"/>
    <property type="evidence" value="ECO:0007669"/>
    <property type="project" value="TreeGrafter"/>
</dbReference>
<comment type="caution">
    <text evidence="5">The sequence shown here is derived from an EMBL/GenBank/DDBJ whole genome shotgun (WGS) entry which is preliminary data.</text>
</comment>